<name>A0A4C1VCL0_EUMVA</name>
<dbReference type="EMBL" id="BGZK01000313">
    <property type="protein sequence ID" value="GBP36007.1"/>
    <property type="molecule type" value="Genomic_DNA"/>
</dbReference>
<comment type="caution">
    <text evidence="1">The sequence shown here is derived from an EMBL/GenBank/DDBJ whole genome shotgun (WGS) entry which is preliminary data.</text>
</comment>
<dbReference type="AlphaFoldDB" id="A0A4C1VCL0"/>
<accession>A0A4C1VCL0</accession>
<keyword evidence="2" id="KW-1185">Reference proteome</keyword>
<organism evidence="1 2">
    <name type="scientific">Eumeta variegata</name>
    <name type="common">Bagworm moth</name>
    <name type="synonym">Eumeta japonica</name>
    <dbReference type="NCBI Taxonomy" id="151549"/>
    <lineage>
        <taxon>Eukaryota</taxon>
        <taxon>Metazoa</taxon>
        <taxon>Ecdysozoa</taxon>
        <taxon>Arthropoda</taxon>
        <taxon>Hexapoda</taxon>
        <taxon>Insecta</taxon>
        <taxon>Pterygota</taxon>
        <taxon>Neoptera</taxon>
        <taxon>Endopterygota</taxon>
        <taxon>Lepidoptera</taxon>
        <taxon>Glossata</taxon>
        <taxon>Ditrysia</taxon>
        <taxon>Tineoidea</taxon>
        <taxon>Psychidae</taxon>
        <taxon>Oiketicinae</taxon>
        <taxon>Eumeta</taxon>
    </lineage>
</organism>
<evidence type="ECO:0000313" key="1">
    <source>
        <dbReference type="EMBL" id="GBP36007.1"/>
    </source>
</evidence>
<sequence length="316" mass="34050">MVMMVMMVLMLGDKNSAIKMTMKFSGRNKALINAVPRDINVAIVQCLYSTYCRYESSAPCCGCRCGYEPMARTRASSQGGHCPLGSFVCWLATTSVARSVSVSHTISLSGVSVTRSRGSWYPLVGRSRSGARLCSDGWGPASARLKARLVNLLTNSSMVSTPRSLAMTSFLTYHPAPAIKRSAIFCWAWRRWRCSPEQRAYQAGAARVSAAVPTVSRNFPPLDKAAPCGAPARAVSTNLSYARAAAGPRSVPFAAKQNASSTVDDLKQLMSIISIIDSNELATLAKKFCAAANPTEKLSSLIEHASFVEAIKNNKF</sequence>
<gene>
    <name evidence="1" type="ORF">EVAR_29134_1</name>
</gene>
<reference evidence="1 2" key="1">
    <citation type="journal article" date="2019" name="Commun. Biol.">
        <title>The bagworm genome reveals a unique fibroin gene that provides high tensile strength.</title>
        <authorList>
            <person name="Kono N."/>
            <person name="Nakamura H."/>
            <person name="Ohtoshi R."/>
            <person name="Tomita M."/>
            <person name="Numata K."/>
            <person name="Arakawa K."/>
        </authorList>
    </citation>
    <scope>NUCLEOTIDE SEQUENCE [LARGE SCALE GENOMIC DNA]</scope>
</reference>
<protein>
    <submittedName>
        <fullName evidence="1">Uncharacterized protein</fullName>
    </submittedName>
</protein>
<proteinExistence type="predicted"/>
<dbReference type="Proteomes" id="UP000299102">
    <property type="component" value="Unassembled WGS sequence"/>
</dbReference>
<evidence type="ECO:0000313" key="2">
    <source>
        <dbReference type="Proteomes" id="UP000299102"/>
    </source>
</evidence>